<feature type="region of interest" description="Disordered" evidence="1">
    <location>
        <begin position="1"/>
        <end position="20"/>
    </location>
</feature>
<dbReference type="Proteomes" id="UP001232725">
    <property type="component" value="Unassembled WGS sequence"/>
</dbReference>
<sequence>MAQTARKKGPAAPRVSAPDLPRALGEVDGLRRYDEVQESLITGLEGEVDAGHANLNESILRDAKVDRLDLTGATLVDVEIEELQATELVLRNARVRRVRLAGGRIGTLDLSGAEIDSLELRDVRIDYLGLSGSTAQDVKVSGCRLRTLDVPLAKLKRVAFQESQAEEVDSRDLDAADVDLRGLDAHAFTAITGLRGATLTESQVRELAVQMAFQAGIQVTEG</sequence>
<evidence type="ECO:0000313" key="2">
    <source>
        <dbReference type="EMBL" id="MDP5228213.1"/>
    </source>
</evidence>
<proteinExistence type="predicted"/>
<evidence type="ECO:0000256" key="1">
    <source>
        <dbReference type="SAM" id="MobiDB-lite"/>
    </source>
</evidence>
<name>A0ABT9IRL5_9MICC</name>
<accession>A0ABT9IRL5</accession>
<protein>
    <submittedName>
        <fullName evidence="2">Pentapeptide repeat-containing protein</fullName>
    </submittedName>
</protein>
<organism evidence="2 3">
    <name type="scientific">Arthrobacter horti</name>
    <dbReference type="NCBI Taxonomy" id="3068273"/>
    <lineage>
        <taxon>Bacteria</taxon>
        <taxon>Bacillati</taxon>
        <taxon>Actinomycetota</taxon>
        <taxon>Actinomycetes</taxon>
        <taxon>Micrococcales</taxon>
        <taxon>Micrococcaceae</taxon>
        <taxon>Arthrobacter</taxon>
    </lineage>
</organism>
<gene>
    <name evidence="2" type="ORF">Q9R02_13690</name>
</gene>
<comment type="caution">
    <text evidence="2">The sequence shown here is derived from an EMBL/GenBank/DDBJ whole genome shotgun (WGS) entry which is preliminary data.</text>
</comment>
<reference evidence="2 3" key="1">
    <citation type="submission" date="2023-08" db="EMBL/GenBank/DDBJ databases">
        <title>Arthrobacter horti sp. nov., isolated from forest soil.</title>
        <authorList>
            <person name="Park M."/>
        </authorList>
    </citation>
    <scope>NUCLEOTIDE SEQUENCE [LARGE SCALE GENOMIC DNA]</scope>
    <source>
        <strain evidence="2 3">YJM1</strain>
    </source>
</reference>
<evidence type="ECO:0000313" key="3">
    <source>
        <dbReference type="Proteomes" id="UP001232725"/>
    </source>
</evidence>
<dbReference type="EMBL" id="JAVALS010000011">
    <property type="protein sequence ID" value="MDP5228213.1"/>
    <property type="molecule type" value="Genomic_DNA"/>
</dbReference>
<dbReference type="Gene3D" id="2.160.20.80">
    <property type="entry name" value="E3 ubiquitin-protein ligase SopA"/>
    <property type="match status" value="1"/>
</dbReference>
<dbReference type="RefSeq" id="WP_305997260.1">
    <property type="nucleotide sequence ID" value="NZ_JAVALS010000011.1"/>
</dbReference>
<keyword evidence="3" id="KW-1185">Reference proteome</keyword>
<dbReference type="SUPFAM" id="SSF141571">
    <property type="entry name" value="Pentapeptide repeat-like"/>
    <property type="match status" value="1"/>
</dbReference>